<dbReference type="InterPro" id="IPR014729">
    <property type="entry name" value="Rossmann-like_a/b/a_fold"/>
</dbReference>
<name>A0A7J3T9A6_9ARCH</name>
<dbReference type="EMBL" id="DRTM01000007">
    <property type="protein sequence ID" value="HHE75511.1"/>
    <property type="molecule type" value="Genomic_DNA"/>
</dbReference>
<dbReference type="GO" id="GO:0004810">
    <property type="term" value="F:CCA tRNA nucleotidyltransferase activity"/>
    <property type="evidence" value="ECO:0007669"/>
    <property type="project" value="InterPro"/>
</dbReference>
<comment type="caution">
    <text evidence="4">The sequence shown here is derived from an EMBL/GenBank/DDBJ whole genome shotgun (WGS) entry which is preliminary data.</text>
</comment>
<dbReference type="PANTHER" id="PTHR43209:SF1">
    <property type="entry name" value="TRNA SULFURTRANSFERASE"/>
    <property type="match status" value="1"/>
</dbReference>
<protein>
    <submittedName>
        <fullName evidence="4">tRNA 4-thiouridine(8) synthase ThiI</fullName>
    </submittedName>
</protein>
<evidence type="ECO:0000259" key="3">
    <source>
        <dbReference type="Pfam" id="PF02568"/>
    </source>
</evidence>
<dbReference type="InterPro" id="IPR020536">
    <property type="entry name" value="ThiI_AANH"/>
</dbReference>
<keyword evidence="1" id="KW-0547">Nucleotide-binding</keyword>
<dbReference type="AlphaFoldDB" id="A0A7J3T9A6"/>
<evidence type="ECO:0000313" key="4">
    <source>
        <dbReference type="EMBL" id="HHE75511.1"/>
    </source>
</evidence>
<gene>
    <name evidence="4" type="ORF">ENL31_00085</name>
</gene>
<accession>A0A7J3T9A6</accession>
<keyword evidence="2" id="KW-0067">ATP-binding</keyword>
<organism evidence="4">
    <name type="scientific">Candidatus Aciduliprofundum boonei</name>
    <dbReference type="NCBI Taxonomy" id="379547"/>
    <lineage>
        <taxon>Archaea</taxon>
        <taxon>Methanobacteriati</taxon>
        <taxon>Thermoplasmatota</taxon>
        <taxon>DHVE2 group</taxon>
        <taxon>Candidatus Aciduliprofundum</taxon>
    </lineage>
</organism>
<dbReference type="InterPro" id="IPR050102">
    <property type="entry name" value="tRNA_sulfurtransferase_ThiI"/>
</dbReference>
<dbReference type="GO" id="GO:0002937">
    <property type="term" value="P:tRNA 4-thiouridine biosynthesis"/>
    <property type="evidence" value="ECO:0007669"/>
    <property type="project" value="TreeGrafter"/>
</dbReference>
<dbReference type="GO" id="GO:0005829">
    <property type="term" value="C:cytosol"/>
    <property type="evidence" value="ECO:0007669"/>
    <property type="project" value="TreeGrafter"/>
</dbReference>
<feature type="domain" description="Thil AANH" evidence="3">
    <location>
        <begin position="2"/>
        <end position="86"/>
    </location>
</feature>
<sequence>GIVTGDSLGQVASQTLENLYIESTATHYPIYRPLIGMDKVEIEKIARDIGTYHVFVSSPEEKCPFRPRYVITQGDPKKFQEILKKVND</sequence>
<dbReference type="GO" id="GO:0052837">
    <property type="term" value="P:thiazole biosynthetic process"/>
    <property type="evidence" value="ECO:0007669"/>
    <property type="project" value="TreeGrafter"/>
</dbReference>
<reference evidence="4" key="1">
    <citation type="journal article" date="2020" name="mSystems">
        <title>Genome- and Community-Level Interaction Insights into Carbon Utilization and Element Cycling Functions of Hydrothermarchaeota in Hydrothermal Sediment.</title>
        <authorList>
            <person name="Zhou Z."/>
            <person name="Liu Y."/>
            <person name="Xu W."/>
            <person name="Pan J."/>
            <person name="Luo Z.H."/>
            <person name="Li M."/>
        </authorList>
    </citation>
    <scope>NUCLEOTIDE SEQUENCE [LARGE SCALE GENOMIC DNA]</scope>
    <source>
        <strain evidence="4">HyVt-85</strain>
    </source>
</reference>
<dbReference type="Gene3D" id="3.40.50.620">
    <property type="entry name" value="HUPs"/>
    <property type="match status" value="1"/>
</dbReference>
<dbReference type="GO" id="GO:0005524">
    <property type="term" value="F:ATP binding"/>
    <property type="evidence" value="ECO:0007669"/>
    <property type="project" value="UniProtKB-KW"/>
</dbReference>
<dbReference type="SUPFAM" id="SSF52402">
    <property type="entry name" value="Adenine nucleotide alpha hydrolases-like"/>
    <property type="match status" value="1"/>
</dbReference>
<feature type="non-terminal residue" evidence="4">
    <location>
        <position position="1"/>
    </location>
</feature>
<evidence type="ECO:0000256" key="2">
    <source>
        <dbReference type="ARBA" id="ARBA00022840"/>
    </source>
</evidence>
<evidence type="ECO:0000256" key="1">
    <source>
        <dbReference type="ARBA" id="ARBA00022741"/>
    </source>
</evidence>
<proteinExistence type="predicted"/>
<dbReference type="Pfam" id="PF02568">
    <property type="entry name" value="ThiI"/>
    <property type="match status" value="1"/>
</dbReference>
<dbReference type="PANTHER" id="PTHR43209">
    <property type="entry name" value="TRNA SULFURTRANSFERASE"/>
    <property type="match status" value="1"/>
</dbReference>
<dbReference type="Proteomes" id="UP000886130">
    <property type="component" value="Unassembled WGS sequence"/>
</dbReference>